<accession>A0A3B0WIH2</accession>
<dbReference type="NCBIfam" id="TIGR01098">
    <property type="entry name" value="3A0109s03R"/>
    <property type="match status" value="1"/>
</dbReference>
<dbReference type="AlphaFoldDB" id="A0A3B0WIH2"/>
<dbReference type="Gene3D" id="3.40.190.10">
    <property type="entry name" value="Periplasmic binding protein-like II"/>
    <property type="match status" value="2"/>
</dbReference>
<gene>
    <name evidence="2" type="ORF">MNBD_GAMMA06-1721</name>
</gene>
<dbReference type="InterPro" id="IPR030836">
    <property type="entry name" value="ABC_peri_PhnD-like"/>
</dbReference>
<dbReference type="GO" id="GO:0055085">
    <property type="term" value="P:transmembrane transport"/>
    <property type="evidence" value="ECO:0007669"/>
    <property type="project" value="InterPro"/>
</dbReference>
<evidence type="ECO:0000256" key="1">
    <source>
        <dbReference type="ARBA" id="ARBA00022729"/>
    </source>
</evidence>
<organism evidence="2">
    <name type="scientific">hydrothermal vent metagenome</name>
    <dbReference type="NCBI Taxonomy" id="652676"/>
    <lineage>
        <taxon>unclassified sequences</taxon>
        <taxon>metagenomes</taxon>
        <taxon>ecological metagenomes</taxon>
    </lineage>
</organism>
<dbReference type="SUPFAM" id="SSF53850">
    <property type="entry name" value="Periplasmic binding protein-like II"/>
    <property type="match status" value="1"/>
</dbReference>
<proteinExistence type="predicted"/>
<keyword evidence="1" id="KW-0732">Signal</keyword>
<reference evidence="2" key="1">
    <citation type="submission" date="2018-06" db="EMBL/GenBank/DDBJ databases">
        <authorList>
            <person name="Zhirakovskaya E."/>
        </authorList>
    </citation>
    <scope>NUCLEOTIDE SEQUENCE</scope>
</reference>
<dbReference type="GO" id="GO:0043190">
    <property type="term" value="C:ATP-binding cassette (ABC) transporter complex"/>
    <property type="evidence" value="ECO:0007669"/>
    <property type="project" value="InterPro"/>
</dbReference>
<dbReference type="PANTHER" id="PTHR35841:SF1">
    <property type="entry name" value="PHOSPHONATES-BINDING PERIPLASMIC PROTEIN"/>
    <property type="match status" value="1"/>
</dbReference>
<dbReference type="EMBL" id="UOFD01000013">
    <property type="protein sequence ID" value="VAW50427.1"/>
    <property type="molecule type" value="Genomic_DNA"/>
</dbReference>
<evidence type="ECO:0000313" key="2">
    <source>
        <dbReference type="EMBL" id="VAW50427.1"/>
    </source>
</evidence>
<dbReference type="Pfam" id="PF12974">
    <property type="entry name" value="Phosphonate-bd"/>
    <property type="match status" value="1"/>
</dbReference>
<name>A0A3B0WIH2_9ZZZZ</name>
<dbReference type="PANTHER" id="PTHR35841">
    <property type="entry name" value="PHOSPHONATES-BINDING PERIPLASMIC PROTEIN"/>
    <property type="match status" value="1"/>
</dbReference>
<dbReference type="NCBIfam" id="TIGR04553">
    <property type="entry name" value="ABC_peri_selen"/>
    <property type="match status" value="1"/>
</dbReference>
<protein>
    <submittedName>
        <fullName evidence="2">ABC transporter, substrate-binding protein (Cluster 12, methionine/phosphonates)</fullName>
    </submittedName>
</protein>
<sequence length="299" mass="33483">MISTTIRITFLLTMSLLPLYLYASNANSSVTTQEPKTLIFSSIPDYNQAQLKQRFDKIARYLSSELAIPVKYAPVKSYASAVTAFKNNQIQLAWFSGLSGVRARSLVPGSEAIAQGIEDAEFKTYFIANRSTGIKLSTKFPSKIAGKNFTFASKGSTSGRIMPEFFIREHLKQSSDEVFNRVDFSGSQSRVISLVQLGAYQVGVVNFKVWQRDLAARRINLNKVSIIWKSPTYSNYQWSVRGDIDSVWGKGFKQKIKQALINMKDPKLLKAFPRSAFISASNNDYLPILNTAKEIGLIE</sequence>
<dbReference type="InterPro" id="IPR005770">
    <property type="entry name" value="PhnD"/>
</dbReference>